<accession>A0A9N8D807</accession>
<dbReference type="EMBL" id="CAICTM010000011">
    <property type="protein sequence ID" value="CAB9496920.1"/>
    <property type="molecule type" value="Genomic_DNA"/>
</dbReference>
<evidence type="ECO:0000256" key="1">
    <source>
        <dbReference type="SAM" id="MobiDB-lite"/>
    </source>
</evidence>
<feature type="region of interest" description="Disordered" evidence="1">
    <location>
        <begin position="1"/>
        <end position="20"/>
    </location>
</feature>
<feature type="region of interest" description="Disordered" evidence="1">
    <location>
        <begin position="156"/>
        <end position="320"/>
    </location>
</feature>
<name>A0A9N8D807_9STRA</name>
<sequence>MPDNTYHEIQVPAQPHKGRKTSNVQLTFNRLLSLETSVNEPQGFAAKNAVERDQSQEFKSPYRPHMEGRSKSNVQVTVNQRRPGIVHSSSRNTSNTRLDQMGGALTQHTRVNEPQCFAATNFERDHSIEFKTPYRPHMEGRSKSNVQLTVNQRRAGIVHTGSSSRNTSNTRLDQMGSASTQNTRVPRKERVAIGLGNSTSYGSNSSLSQGYNQSDDSSPQRLIGSRNNSNTRLNQMGVSSTHSDGAGRLPRQTRGLRGSRGNDHDAIPSTPLKARTSRGLGSGRGSTWSSQRSDSRNGNWQTSVFSGGRPPYASNTSGANLQVHGSRTQQSLIDGHQDSDSSIGLSLDDSDRSFACDSQYPLGYDLEEDCMAQERAVTEVPKQQNEDYKTFEELTSQAPIKSQSCAVNETYEMEIAPDFYVPFRGAKEVWDALDNGSTLECTCLECFIQLVCVGDCEHVVCPDCRMVNPVFEHPAGVTSPFGAGMGFKKEWITPQRRKSRMLPTGVELMPTAA</sequence>
<gene>
    <name evidence="2" type="ORF">SEMRO_11_G008800.1</name>
</gene>
<feature type="region of interest" description="Disordered" evidence="1">
    <location>
        <begin position="325"/>
        <end position="344"/>
    </location>
</feature>
<proteinExistence type="predicted"/>
<keyword evidence="3" id="KW-1185">Reference proteome</keyword>
<feature type="compositionally biased region" description="Low complexity" evidence="1">
    <location>
        <begin position="194"/>
        <end position="214"/>
    </location>
</feature>
<reference evidence="2" key="1">
    <citation type="submission" date="2020-06" db="EMBL/GenBank/DDBJ databases">
        <authorList>
            <consortium name="Plant Systems Biology data submission"/>
        </authorList>
    </citation>
    <scope>NUCLEOTIDE SEQUENCE</scope>
    <source>
        <strain evidence="2">D6</strain>
    </source>
</reference>
<protein>
    <submittedName>
        <fullName evidence="2">Uncharacterized protein</fullName>
    </submittedName>
</protein>
<organism evidence="2 3">
    <name type="scientific">Seminavis robusta</name>
    <dbReference type="NCBI Taxonomy" id="568900"/>
    <lineage>
        <taxon>Eukaryota</taxon>
        <taxon>Sar</taxon>
        <taxon>Stramenopiles</taxon>
        <taxon>Ochrophyta</taxon>
        <taxon>Bacillariophyta</taxon>
        <taxon>Bacillariophyceae</taxon>
        <taxon>Bacillariophycidae</taxon>
        <taxon>Naviculales</taxon>
        <taxon>Naviculaceae</taxon>
        <taxon>Seminavis</taxon>
    </lineage>
</organism>
<dbReference type="AlphaFoldDB" id="A0A9N8D807"/>
<comment type="caution">
    <text evidence="2">The sequence shown here is derived from an EMBL/GenBank/DDBJ whole genome shotgun (WGS) entry which is preliminary data.</text>
</comment>
<evidence type="ECO:0000313" key="2">
    <source>
        <dbReference type="EMBL" id="CAB9496920.1"/>
    </source>
</evidence>
<dbReference type="Proteomes" id="UP001153069">
    <property type="component" value="Unassembled WGS sequence"/>
</dbReference>
<evidence type="ECO:0000313" key="3">
    <source>
        <dbReference type="Proteomes" id="UP001153069"/>
    </source>
</evidence>
<feature type="compositionally biased region" description="Polar residues" evidence="1">
    <location>
        <begin position="296"/>
        <end position="305"/>
    </location>
</feature>
<feature type="compositionally biased region" description="Low complexity" evidence="1">
    <location>
        <begin position="162"/>
        <end position="171"/>
    </location>
</feature>
<feature type="compositionally biased region" description="Polar residues" evidence="1">
    <location>
        <begin position="215"/>
        <end position="243"/>
    </location>
</feature>